<name>K9FYH6_PEND2</name>
<dbReference type="STRING" id="1170229.K9FYH6"/>
<organism evidence="3 4">
    <name type="scientific">Penicillium digitatum (strain PHI26 / CECT 20796)</name>
    <name type="common">Green mold</name>
    <dbReference type="NCBI Taxonomy" id="1170229"/>
    <lineage>
        <taxon>Eukaryota</taxon>
        <taxon>Fungi</taxon>
        <taxon>Dikarya</taxon>
        <taxon>Ascomycota</taxon>
        <taxon>Pezizomycotina</taxon>
        <taxon>Eurotiomycetes</taxon>
        <taxon>Eurotiomycetidae</taxon>
        <taxon>Eurotiales</taxon>
        <taxon>Aspergillaceae</taxon>
        <taxon>Penicillium</taxon>
    </lineage>
</organism>
<dbReference type="OMA" id="THRDIGD"/>
<dbReference type="eggNOG" id="ENOG502TAVM">
    <property type="taxonomic scope" value="Eukaryota"/>
</dbReference>
<dbReference type="InterPro" id="IPR053931">
    <property type="entry name" value="RapZ_C"/>
</dbReference>
<feature type="domain" description="RapZ C-terminal" evidence="2">
    <location>
        <begin position="110"/>
        <end position="160"/>
    </location>
</feature>
<feature type="region of interest" description="Disordered" evidence="1">
    <location>
        <begin position="207"/>
        <end position="230"/>
    </location>
</feature>
<gene>
    <name evidence="3" type="ORF">PDIG_34410</name>
</gene>
<protein>
    <recommendedName>
        <fullName evidence="2">RapZ C-terminal domain-containing protein</fullName>
    </recommendedName>
</protein>
<feature type="compositionally biased region" description="Basic residues" evidence="1">
    <location>
        <begin position="207"/>
        <end position="218"/>
    </location>
</feature>
<comment type="caution">
    <text evidence="3">The sequence shown here is derived from an EMBL/GenBank/DDBJ whole genome shotgun (WGS) entry which is preliminary data.</text>
</comment>
<evidence type="ECO:0000313" key="3">
    <source>
        <dbReference type="EMBL" id="EKV14154.1"/>
    </source>
</evidence>
<sequence length="230" mass="25756">MISLVDSSPASPWCPSITVSLYSYGHVNGPFVTPKTQEQSSTLFSLNIRHLPNPPRNLRAMTTGLSSRLRKEFIKNATVDNFLERTLNEIINSLKTTCDALFQEDCSLQKLKSRSNEFEITTTSTHQNPDISLVVTVCCEEGRHRSVAFVEELAKRLSLMRHGADLSLAWKLSVTTSHRDLEALGFAPTSSDSMASQQIGKSYIKSKKEKGKNARKLNQKNMNGYEDEML</sequence>
<reference evidence="4" key="1">
    <citation type="journal article" date="2012" name="BMC Genomics">
        <title>Genome sequence of the necrotrophic fungus Penicillium digitatum, the main postharvest pathogen of citrus.</title>
        <authorList>
            <person name="Marcet-Houben M."/>
            <person name="Ballester A.-R."/>
            <person name="de la Fuente B."/>
            <person name="Harries E."/>
            <person name="Marcos J.F."/>
            <person name="Gonzalez-Candelas L."/>
            <person name="Gabaldon T."/>
        </authorList>
    </citation>
    <scope>NUCLEOTIDE SEQUENCE [LARGE SCALE GENOMIC DNA]</scope>
    <source>
        <strain evidence="4">PHI26 / CECT 20796</strain>
    </source>
</reference>
<dbReference type="EMBL" id="AKCT01000142">
    <property type="protein sequence ID" value="EKV14154.1"/>
    <property type="molecule type" value="Genomic_DNA"/>
</dbReference>
<accession>K9FYH6</accession>
<dbReference type="InParanoid" id="K9FYH6"/>
<dbReference type="OrthoDB" id="10267139at2759"/>
<keyword evidence="4" id="KW-1185">Reference proteome</keyword>
<dbReference type="Proteomes" id="UP000009882">
    <property type="component" value="Unassembled WGS sequence"/>
</dbReference>
<dbReference type="HOGENOM" id="CLU_086723_1_0_1"/>
<dbReference type="Pfam" id="PF22740">
    <property type="entry name" value="PapZ_C"/>
    <property type="match status" value="1"/>
</dbReference>
<evidence type="ECO:0000259" key="2">
    <source>
        <dbReference type="Pfam" id="PF22740"/>
    </source>
</evidence>
<evidence type="ECO:0000256" key="1">
    <source>
        <dbReference type="SAM" id="MobiDB-lite"/>
    </source>
</evidence>
<dbReference type="AlphaFoldDB" id="K9FYH6"/>
<evidence type="ECO:0000313" key="4">
    <source>
        <dbReference type="Proteomes" id="UP000009882"/>
    </source>
</evidence>
<proteinExistence type="predicted"/>